<reference evidence="9" key="1">
    <citation type="journal article" date="2019" name="Int. J. Syst. Evol. Microbiol.">
        <title>The Global Catalogue of Microorganisms (GCM) 10K type strain sequencing project: providing services to taxonomists for standard genome sequencing and annotation.</title>
        <authorList>
            <consortium name="The Broad Institute Genomics Platform"/>
            <consortium name="The Broad Institute Genome Sequencing Center for Infectious Disease"/>
            <person name="Wu L."/>
            <person name="Ma J."/>
        </authorList>
    </citation>
    <scope>NUCLEOTIDE SEQUENCE [LARGE SCALE GENOMIC DNA]</scope>
    <source>
        <strain evidence="9">JCM 15395</strain>
    </source>
</reference>
<dbReference type="InterPro" id="IPR013849">
    <property type="entry name" value="DNA_helicase_Holl-junc_RuvA_I"/>
</dbReference>
<comment type="caution">
    <text evidence="6">Lacks conserved residue(s) required for the propagation of feature annotation.</text>
</comment>
<evidence type="ECO:0000256" key="5">
    <source>
        <dbReference type="ARBA" id="ARBA00023204"/>
    </source>
</evidence>
<evidence type="ECO:0000313" key="8">
    <source>
        <dbReference type="EMBL" id="GAA0601610.1"/>
    </source>
</evidence>
<keyword evidence="1 6" id="KW-0963">Cytoplasm</keyword>
<keyword evidence="5 6" id="KW-0234">DNA repair</keyword>
<dbReference type="Proteomes" id="UP001500866">
    <property type="component" value="Unassembled WGS sequence"/>
</dbReference>
<evidence type="ECO:0000256" key="2">
    <source>
        <dbReference type="ARBA" id="ARBA00022763"/>
    </source>
</evidence>
<proteinExistence type="inferred from homology"/>
<dbReference type="NCBIfam" id="TIGR00084">
    <property type="entry name" value="ruvA"/>
    <property type="match status" value="1"/>
</dbReference>
<organism evidence="8 9">
    <name type="scientific">Virgibacillus siamensis</name>
    <dbReference type="NCBI Taxonomy" id="480071"/>
    <lineage>
        <taxon>Bacteria</taxon>
        <taxon>Bacillati</taxon>
        <taxon>Bacillota</taxon>
        <taxon>Bacilli</taxon>
        <taxon>Bacillales</taxon>
        <taxon>Bacillaceae</taxon>
        <taxon>Virgibacillus</taxon>
    </lineage>
</organism>
<keyword evidence="3 6" id="KW-0238">DNA-binding</keyword>
<keyword evidence="4 6" id="KW-0233">DNA recombination</keyword>
<sequence length="201" mass="22368">MIAYIRGVLTAVHDEAVIVDVHGVGYEIVCANPFVFQHSLNNEITINTYHYVREDIQMLYGFKNEDEKYLFTKLISVSGIGPKGALAVLGSIDVGGFVEAIEREDDKFLTSFPGIGKKTARQIILDLKGKLHSFVTAPVHSTEMEQPSEAGSKGLEEAREALKSLGYTDREIKTVIPKLQYENDHNTDEIVRKALALLMKN</sequence>
<evidence type="ECO:0000256" key="4">
    <source>
        <dbReference type="ARBA" id="ARBA00023172"/>
    </source>
</evidence>
<dbReference type="HAMAP" id="MF_00031">
    <property type="entry name" value="DNA_HJ_migration_RuvA"/>
    <property type="match status" value="1"/>
</dbReference>
<dbReference type="InterPro" id="IPR003583">
    <property type="entry name" value="Hlx-hairpin-Hlx_DNA-bd_motif"/>
</dbReference>
<dbReference type="Gene3D" id="2.40.50.140">
    <property type="entry name" value="Nucleic acid-binding proteins"/>
    <property type="match status" value="1"/>
</dbReference>
<comment type="similarity">
    <text evidence="6">Belongs to the RuvA family.</text>
</comment>
<keyword evidence="8" id="KW-0067">ATP-binding</keyword>
<dbReference type="SUPFAM" id="SSF50249">
    <property type="entry name" value="Nucleic acid-binding proteins"/>
    <property type="match status" value="1"/>
</dbReference>
<dbReference type="GO" id="GO:0004386">
    <property type="term" value="F:helicase activity"/>
    <property type="evidence" value="ECO:0007669"/>
    <property type="project" value="UniProtKB-KW"/>
</dbReference>
<evidence type="ECO:0000256" key="1">
    <source>
        <dbReference type="ARBA" id="ARBA00022490"/>
    </source>
</evidence>
<gene>
    <name evidence="6 8" type="primary">ruvA</name>
    <name evidence="8" type="ORF">GCM10009001_18010</name>
</gene>
<accession>A0ABP3R179</accession>
<evidence type="ECO:0000259" key="7">
    <source>
        <dbReference type="SMART" id="SM00278"/>
    </source>
</evidence>
<keyword evidence="8" id="KW-0547">Nucleotide-binding</keyword>
<dbReference type="EMBL" id="BAAADS010000012">
    <property type="protein sequence ID" value="GAA0601610.1"/>
    <property type="molecule type" value="Genomic_DNA"/>
</dbReference>
<dbReference type="InterPro" id="IPR000085">
    <property type="entry name" value="RuvA"/>
</dbReference>
<comment type="domain">
    <text evidence="6">Has three domains with a flexible linker between the domains II and III and assumes an 'L' shape. Domain III is highly mobile and contacts RuvB.</text>
</comment>
<keyword evidence="9" id="KW-1185">Reference proteome</keyword>
<dbReference type="Pfam" id="PF14520">
    <property type="entry name" value="HHH_5"/>
    <property type="match status" value="1"/>
</dbReference>
<dbReference type="InterPro" id="IPR010994">
    <property type="entry name" value="RuvA_2-like"/>
</dbReference>
<dbReference type="InterPro" id="IPR011114">
    <property type="entry name" value="RuvA_C"/>
</dbReference>
<feature type="domain" description="Helix-hairpin-helix DNA-binding motif class 1" evidence="7">
    <location>
        <begin position="107"/>
        <end position="126"/>
    </location>
</feature>
<comment type="subunit">
    <text evidence="6">Homotetramer. Forms an RuvA(8)-RuvB(12)-Holliday junction (HJ) complex. HJ DNA is sandwiched between 2 RuvA tetramers; dsDNA enters through RuvA and exits via RuvB. An RuvB hexamer assembles on each DNA strand where it exits the tetramer. Each RuvB hexamer is contacted by two RuvA subunits (via domain III) on 2 adjacent RuvB subunits; this complex drives branch migration. In the full resolvosome a probable DNA-RuvA(4)-RuvB(12)-RuvC(2) complex forms which resolves the HJ.</text>
</comment>
<evidence type="ECO:0000313" key="9">
    <source>
        <dbReference type="Proteomes" id="UP001500866"/>
    </source>
</evidence>
<dbReference type="CDD" id="cd14332">
    <property type="entry name" value="UBA_RuvA_C"/>
    <property type="match status" value="1"/>
</dbReference>
<dbReference type="RefSeq" id="WP_343812280.1">
    <property type="nucleotide sequence ID" value="NZ_BAAADS010000012.1"/>
</dbReference>
<feature type="domain" description="Helix-hairpin-helix DNA-binding motif class 1" evidence="7">
    <location>
        <begin position="72"/>
        <end position="91"/>
    </location>
</feature>
<feature type="region of interest" description="Domain III" evidence="6">
    <location>
        <begin position="150"/>
        <end position="201"/>
    </location>
</feature>
<dbReference type="SMART" id="SM00278">
    <property type="entry name" value="HhH1"/>
    <property type="match status" value="2"/>
</dbReference>
<comment type="function">
    <text evidence="6">The RuvA-RuvB-RuvC complex processes Holliday junction (HJ) DNA during genetic recombination and DNA repair, while the RuvA-RuvB complex plays an important role in the rescue of blocked DNA replication forks via replication fork reversal (RFR). RuvA specifically binds to HJ cruciform DNA, conferring on it an open structure. The RuvB hexamer acts as an ATP-dependent pump, pulling dsDNA into and through the RuvAB complex. HJ branch migration allows RuvC to scan DNA until it finds its consensus sequence, where it cleaves and resolves the cruciform DNA.</text>
</comment>
<keyword evidence="8" id="KW-0347">Helicase</keyword>
<dbReference type="Pfam" id="PF07499">
    <property type="entry name" value="RuvA_C"/>
    <property type="match status" value="1"/>
</dbReference>
<comment type="caution">
    <text evidence="8">The sequence shown here is derived from an EMBL/GenBank/DDBJ whole genome shotgun (WGS) entry which is preliminary data.</text>
</comment>
<dbReference type="InterPro" id="IPR012340">
    <property type="entry name" value="NA-bd_OB-fold"/>
</dbReference>
<dbReference type="InterPro" id="IPR036267">
    <property type="entry name" value="RuvA_C_sf"/>
</dbReference>
<dbReference type="SUPFAM" id="SSF46929">
    <property type="entry name" value="DNA helicase RuvA subunit, C-terminal domain"/>
    <property type="match status" value="1"/>
</dbReference>
<evidence type="ECO:0000256" key="3">
    <source>
        <dbReference type="ARBA" id="ARBA00023125"/>
    </source>
</evidence>
<dbReference type="Pfam" id="PF01330">
    <property type="entry name" value="RuvA_N"/>
    <property type="match status" value="1"/>
</dbReference>
<dbReference type="Gene3D" id="1.10.8.10">
    <property type="entry name" value="DNA helicase RuvA subunit, C-terminal domain"/>
    <property type="match status" value="1"/>
</dbReference>
<keyword evidence="2 6" id="KW-0227">DNA damage</keyword>
<protein>
    <recommendedName>
        <fullName evidence="6">Holliday junction branch migration complex subunit RuvA</fullName>
    </recommendedName>
</protein>
<comment type="subcellular location">
    <subcellularLocation>
        <location evidence="6">Cytoplasm</location>
    </subcellularLocation>
</comment>
<name>A0ABP3R179_9BACI</name>
<dbReference type="Gene3D" id="1.10.150.20">
    <property type="entry name" value="5' to 3' exonuclease, C-terminal subdomain"/>
    <property type="match status" value="1"/>
</dbReference>
<evidence type="ECO:0000256" key="6">
    <source>
        <dbReference type="HAMAP-Rule" id="MF_00031"/>
    </source>
</evidence>
<dbReference type="SUPFAM" id="SSF47781">
    <property type="entry name" value="RuvA domain 2-like"/>
    <property type="match status" value="1"/>
</dbReference>
<keyword evidence="8" id="KW-0378">Hydrolase</keyword>